<feature type="compositionally biased region" description="Basic residues" evidence="1">
    <location>
        <begin position="369"/>
        <end position="381"/>
    </location>
</feature>
<dbReference type="Proteomes" id="UP001163846">
    <property type="component" value="Unassembled WGS sequence"/>
</dbReference>
<feature type="compositionally biased region" description="Basic residues" evidence="1">
    <location>
        <begin position="430"/>
        <end position="439"/>
    </location>
</feature>
<dbReference type="GO" id="GO:0003729">
    <property type="term" value="F:mRNA binding"/>
    <property type="evidence" value="ECO:0007669"/>
    <property type="project" value="InterPro"/>
</dbReference>
<dbReference type="Pfam" id="PF10309">
    <property type="entry name" value="NCBP3"/>
    <property type="match status" value="1"/>
</dbReference>
<protein>
    <recommendedName>
        <fullName evidence="4">Chromatin target of PRMT1 protein C-terminal domain-containing protein</fullName>
    </recommendedName>
</protein>
<feature type="region of interest" description="Disordered" evidence="1">
    <location>
        <begin position="251"/>
        <end position="281"/>
    </location>
</feature>
<evidence type="ECO:0000313" key="2">
    <source>
        <dbReference type="EMBL" id="KAJ3835742.1"/>
    </source>
</evidence>
<proteinExistence type="predicted"/>
<evidence type="ECO:0008006" key="4">
    <source>
        <dbReference type="Google" id="ProtNLM"/>
    </source>
</evidence>
<feature type="region of interest" description="Disordered" evidence="1">
    <location>
        <begin position="416"/>
        <end position="471"/>
    </location>
</feature>
<sequence>MDISTTTGLSILEPTSTYEDPVQVLSYDEDVPYEAQVSSTTSSGLASRIGTTKVYLLSESSAASTAKSRGSKTSKWRPVSFDITSRNKLANDPKSKDPTLRPNALLIQGTPVSHLPTARIFAYATHFIPSSSSTSHPLALEWISDTTCILVFSSRTAARHALQALTKAAGEEPDEAGFVTAKHIPVALWPPEERINRSLGISVSDNAQDGQSPMKGTMKIRWAKIDDVKKRGAQGDSEFYKKHGRMAGKELFNGRDLPSSQNKRQRLVKEANSVGAMSEDLRRQQLDQDLDAFLAEGEAEDTAAMHEYDDLDRDSIIAQSPSSLPTPPSPPSKMRSDYIANDGRTILGDTVTDIPKLDLASRLISPLPRRGRNRDRNRSRSRNQGNMGVSLEDRLWSDGKGNLADRITSEFDDEGFAVRNGRGDRDRNHGRGHSRRGRGSGRGNNPKERDSRPKKSQQELDDELDAFLREE</sequence>
<comment type="caution">
    <text evidence="2">The sequence shown here is derived from an EMBL/GenBank/DDBJ whole genome shotgun (WGS) entry which is preliminary data.</text>
</comment>
<name>A0AA38UF23_9AGAR</name>
<reference evidence="2" key="1">
    <citation type="submission" date="2022-08" db="EMBL/GenBank/DDBJ databases">
        <authorList>
            <consortium name="DOE Joint Genome Institute"/>
            <person name="Min B."/>
            <person name="Riley R."/>
            <person name="Sierra-Patev S."/>
            <person name="Naranjo-Ortiz M."/>
            <person name="Looney B."/>
            <person name="Konkel Z."/>
            <person name="Slot J.C."/>
            <person name="Sakamoto Y."/>
            <person name="Steenwyk J.L."/>
            <person name="Rokas A."/>
            <person name="Carro J."/>
            <person name="Camarero S."/>
            <person name="Ferreira P."/>
            <person name="Molpeceres G."/>
            <person name="Ruiz-Duenas F.J."/>
            <person name="Serrano A."/>
            <person name="Henrissat B."/>
            <person name="Drula E."/>
            <person name="Hughes K.W."/>
            <person name="Mata J.L."/>
            <person name="Ishikawa N.K."/>
            <person name="Vargas-Isla R."/>
            <person name="Ushijima S."/>
            <person name="Smith C.A."/>
            <person name="Ahrendt S."/>
            <person name="Andreopoulos W."/>
            <person name="He G."/>
            <person name="Labutti K."/>
            <person name="Lipzen A."/>
            <person name="Ng V."/>
            <person name="Sandor L."/>
            <person name="Barry K."/>
            <person name="Martinez A.T."/>
            <person name="Xiao Y."/>
            <person name="Gibbons J.G."/>
            <person name="Terashima K."/>
            <person name="Hibbett D.S."/>
            <person name="Grigoriev I.V."/>
        </authorList>
    </citation>
    <scope>NUCLEOTIDE SEQUENCE</scope>
    <source>
        <strain evidence="2">TFB9207</strain>
    </source>
</reference>
<dbReference type="InterPro" id="IPR019416">
    <property type="entry name" value="NCBP3"/>
</dbReference>
<dbReference type="EMBL" id="MU806382">
    <property type="protein sequence ID" value="KAJ3835742.1"/>
    <property type="molecule type" value="Genomic_DNA"/>
</dbReference>
<organism evidence="2 3">
    <name type="scientific">Lentinula raphanica</name>
    <dbReference type="NCBI Taxonomy" id="153919"/>
    <lineage>
        <taxon>Eukaryota</taxon>
        <taxon>Fungi</taxon>
        <taxon>Dikarya</taxon>
        <taxon>Basidiomycota</taxon>
        <taxon>Agaricomycotina</taxon>
        <taxon>Agaricomycetes</taxon>
        <taxon>Agaricomycetidae</taxon>
        <taxon>Agaricales</taxon>
        <taxon>Marasmiineae</taxon>
        <taxon>Omphalotaceae</taxon>
        <taxon>Lentinula</taxon>
    </lineage>
</organism>
<feature type="region of interest" description="Disordered" evidence="1">
    <location>
        <begin position="365"/>
        <end position="393"/>
    </location>
</feature>
<dbReference type="AlphaFoldDB" id="A0AA38UF23"/>
<evidence type="ECO:0000313" key="3">
    <source>
        <dbReference type="Proteomes" id="UP001163846"/>
    </source>
</evidence>
<accession>A0AA38UF23</accession>
<dbReference type="GO" id="GO:0005634">
    <property type="term" value="C:nucleus"/>
    <property type="evidence" value="ECO:0007669"/>
    <property type="project" value="TreeGrafter"/>
</dbReference>
<feature type="compositionally biased region" description="Basic and acidic residues" evidence="1">
    <location>
        <begin position="445"/>
        <end position="458"/>
    </location>
</feature>
<evidence type="ECO:0000256" key="1">
    <source>
        <dbReference type="SAM" id="MobiDB-lite"/>
    </source>
</evidence>
<dbReference type="GO" id="GO:0000340">
    <property type="term" value="F:RNA 7-methylguanosine cap binding"/>
    <property type="evidence" value="ECO:0007669"/>
    <property type="project" value="InterPro"/>
</dbReference>
<feature type="region of interest" description="Disordered" evidence="1">
    <location>
        <begin position="317"/>
        <end position="338"/>
    </location>
</feature>
<dbReference type="PANTHER" id="PTHR16291">
    <property type="entry name" value="NUCLEAR CAP-BINDING PROTEIN SUBUNIT 3"/>
    <property type="match status" value="1"/>
</dbReference>
<gene>
    <name evidence="2" type="ORF">F5878DRAFT_542667</name>
</gene>
<dbReference type="PANTHER" id="PTHR16291:SF0">
    <property type="entry name" value="NUCLEAR CAP-BINDING PROTEIN SUBUNIT 3"/>
    <property type="match status" value="1"/>
</dbReference>
<keyword evidence="3" id="KW-1185">Reference proteome</keyword>